<feature type="compositionally biased region" description="Low complexity" evidence="5">
    <location>
        <begin position="537"/>
        <end position="555"/>
    </location>
</feature>
<keyword evidence="2 3" id="KW-0326">Glycosidase</keyword>
<dbReference type="EMBL" id="JALLPJ020001249">
    <property type="protein sequence ID" value="KAL3773073.1"/>
    <property type="molecule type" value="Genomic_DNA"/>
</dbReference>
<dbReference type="InterPro" id="IPR001223">
    <property type="entry name" value="Glyco_hydro18_cat"/>
</dbReference>
<comment type="similarity">
    <text evidence="4">Belongs to the glycosyl hydrolase 18 family.</text>
</comment>
<protein>
    <recommendedName>
        <fullName evidence="6">GH18 domain-containing protein</fullName>
    </recommendedName>
</protein>
<evidence type="ECO:0000256" key="3">
    <source>
        <dbReference type="RuleBase" id="RU000489"/>
    </source>
</evidence>
<evidence type="ECO:0000259" key="6">
    <source>
        <dbReference type="PROSITE" id="PS51910"/>
    </source>
</evidence>
<proteinExistence type="inferred from homology"/>
<evidence type="ECO:0000256" key="5">
    <source>
        <dbReference type="SAM" id="MobiDB-lite"/>
    </source>
</evidence>
<dbReference type="GO" id="GO:0016798">
    <property type="term" value="F:hydrolase activity, acting on glycosyl bonds"/>
    <property type="evidence" value="ECO:0007669"/>
    <property type="project" value="UniProtKB-KW"/>
</dbReference>
<feature type="region of interest" description="Disordered" evidence="5">
    <location>
        <begin position="521"/>
        <end position="600"/>
    </location>
</feature>
<dbReference type="AlphaFoldDB" id="A0ABD3NAG9"/>
<feature type="domain" description="GH18" evidence="6">
    <location>
        <begin position="105"/>
        <end position="496"/>
    </location>
</feature>
<name>A0ABD3NAG9_9STRA</name>
<dbReference type="Gene3D" id="3.10.50.10">
    <property type="match status" value="1"/>
</dbReference>
<dbReference type="InterPro" id="IPR011583">
    <property type="entry name" value="Chitinase_II/V-like_cat"/>
</dbReference>
<dbReference type="SMART" id="SM00636">
    <property type="entry name" value="Glyco_18"/>
    <property type="match status" value="1"/>
</dbReference>
<dbReference type="PROSITE" id="PS51910">
    <property type="entry name" value="GH18_2"/>
    <property type="match status" value="1"/>
</dbReference>
<dbReference type="InterPro" id="IPR001579">
    <property type="entry name" value="Glyco_hydro_18_chit_AS"/>
</dbReference>
<accession>A0ABD3NAG9</accession>
<evidence type="ECO:0000256" key="4">
    <source>
        <dbReference type="RuleBase" id="RU004453"/>
    </source>
</evidence>
<dbReference type="SUPFAM" id="SSF51445">
    <property type="entry name" value="(Trans)glycosidases"/>
    <property type="match status" value="1"/>
</dbReference>
<dbReference type="PANTHER" id="PTHR11177">
    <property type="entry name" value="CHITINASE"/>
    <property type="match status" value="1"/>
</dbReference>
<dbReference type="PANTHER" id="PTHR11177:SF317">
    <property type="entry name" value="CHITINASE 12-RELATED"/>
    <property type="match status" value="1"/>
</dbReference>
<dbReference type="Pfam" id="PF00704">
    <property type="entry name" value="Glyco_hydro_18"/>
    <property type="match status" value="1"/>
</dbReference>
<organism evidence="7 8">
    <name type="scientific">Cyclotella atomus</name>
    <dbReference type="NCBI Taxonomy" id="382360"/>
    <lineage>
        <taxon>Eukaryota</taxon>
        <taxon>Sar</taxon>
        <taxon>Stramenopiles</taxon>
        <taxon>Ochrophyta</taxon>
        <taxon>Bacillariophyta</taxon>
        <taxon>Coscinodiscophyceae</taxon>
        <taxon>Thalassiosirophycidae</taxon>
        <taxon>Stephanodiscales</taxon>
        <taxon>Stephanodiscaceae</taxon>
        <taxon>Cyclotella</taxon>
    </lineage>
</organism>
<evidence type="ECO:0000256" key="1">
    <source>
        <dbReference type="ARBA" id="ARBA00022801"/>
    </source>
</evidence>
<dbReference type="CDD" id="cd06548">
    <property type="entry name" value="GH18_chitinase"/>
    <property type="match status" value="1"/>
</dbReference>
<keyword evidence="8" id="KW-1185">Reference proteome</keyword>
<evidence type="ECO:0000313" key="7">
    <source>
        <dbReference type="EMBL" id="KAL3773073.1"/>
    </source>
</evidence>
<evidence type="ECO:0000256" key="2">
    <source>
        <dbReference type="ARBA" id="ARBA00023295"/>
    </source>
</evidence>
<gene>
    <name evidence="7" type="ORF">ACHAWO_000577</name>
</gene>
<keyword evidence="1 3" id="KW-0378">Hydrolase</keyword>
<dbReference type="InterPro" id="IPR017853">
    <property type="entry name" value="GH"/>
</dbReference>
<evidence type="ECO:0000313" key="8">
    <source>
        <dbReference type="Proteomes" id="UP001530400"/>
    </source>
</evidence>
<dbReference type="InterPro" id="IPR029070">
    <property type="entry name" value="Chitinase_insertion_sf"/>
</dbReference>
<dbReference type="Proteomes" id="UP001530400">
    <property type="component" value="Unassembled WGS sequence"/>
</dbReference>
<dbReference type="Gene3D" id="3.20.20.80">
    <property type="entry name" value="Glycosidases"/>
    <property type="match status" value="1"/>
</dbReference>
<reference evidence="7 8" key="1">
    <citation type="submission" date="2024-10" db="EMBL/GenBank/DDBJ databases">
        <title>Updated reference genomes for cyclostephanoid diatoms.</title>
        <authorList>
            <person name="Roberts W.R."/>
            <person name="Alverson A.J."/>
        </authorList>
    </citation>
    <scope>NUCLEOTIDE SEQUENCE [LARGE SCALE GENOMIC DNA]</scope>
    <source>
        <strain evidence="7 8">AJA010-31</strain>
    </source>
</reference>
<comment type="caution">
    <text evidence="7">The sequence shown here is derived from an EMBL/GenBank/DDBJ whole genome shotgun (WGS) entry which is preliminary data.</text>
</comment>
<dbReference type="InterPro" id="IPR050314">
    <property type="entry name" value="Glycosyl_Hydrlase_18"/>
</dbReference>
<dbReference type="PROSITE" id="PS01095">
    <property type="entry name" value="GH18_1"/>
    <property type="match status" value="1"/>
</dbReference>
<sequence>MIPNRVQNLALLVLPSIAANQARNATANYADHYHRMLPTGIQNICGASYSDALSCGTPCPGGVNEECPAGQQCFAGVECPLLPTISPQPTRSPVRGFNIYDRLDKEIIGYYASWQWYDRSKTAKPENMDFRKVTRVNFAFFQIDTDGNIWGTDDWADPRVLFGDVNMNAGSCTEGAPGCKCSWVKPEYKSCNYHIEGMGLISRVHGAGKEIWPSIGGWTLSDNFPQMAKNPVSRAKFAANCVQLIKDYGFDGIDIDWEYPGYAEHSGTPDDIVSYPLLMEELRNALDELEEETGKHYGITAALPCGPTHLQNINVPELSKHLSELNLMTYDFHGAWDAYSGVNSPLYDSIHDPEPGWSVDGCVRNWVEMGAPKSKMNIGLGFYGRSFLNAKALHEPHGGTDDKTWAVDEGTPQYFNILDQMKHMTTVWDDESMTPIAYFDQGGMVSYDDERSICEKTDYAIKNDLSGYIIWELSGDVLKDLSTPLLDMVNRKLVETHIDCANPFAETQTATTTTTTQKATVTEQVATTTSPKKEETTLNTELPTTSTEVTDATTEATEEATEKTSPPNEEILDFGKRKPVKRKDKKPDVPYRPPMEGMEL</sequence>